<dbReference type="Pfam" id="PF00171">
    <property type="entry name" value="Aldedh"/>
    <property type="match status" value="1"/>
</dbReference>
<dbReference type="RefSeq" id="WP_089218608.1">
    <property type="nucleotide sequence ID" value="NZ_FZOS01000004.1"/>
</dbReference>
<dbReference type="Proteomes" id="UP000198281">
    <property type="component" value="Unassembled WGS sequence"/>
</dbReference>
<dbReference type="OrthoDB" id="9761688at2"/>
<dbReference type="AlphaFoldDB" id="A0A239DGN0"/>
<evidence type="ECO:0000256" key="1">
    <source>
        <dbReference type="ARBA" id="ARBA00009986"/>
    </source>
</evidence>
<dbReference type="GO" id="GO:0016620">
    <property type="term" value="F:oxidoreductase activity, acting on the aldehyde or oxo group of donors, NAD or NADP as acceptor"/>
    <property type="evidence" value="ECO:0007669"/>
    <property type="project" value="InterPro"/>
</dbReference>
<evidence type="ECO:0000313" key="6">
    <source>
        <dbReference type="EMBL" id="SNS30994.1"/>
    </source>
</evidence>
<dbReference type="PANTHER" id="PTHR11699">
    <property type="entry name" value="ALDEHYDE DEHYDROGENASE-RELATED"/>
    <property type="match status" value="1"/>
</dbReference>
<name>A0A239DGN0_9SPHN</name>
<keyword evidence="7" id="KW-1185">Reference proteome</keyword>
<evidence type="ECO:0000259" key="5">
    <source>
        <dbReference type="Pfam" id="PF00171"/>
    </source>
</evidence>
<dbReference type="InterPro" id="IPR016161">
    <property type="entry name" value="Ald_DH/histidinol_DH"/>
</dbReference>
<dbReference type="InterPro" id="IPR016162">
    <property type="entry name" value="Ald_DH_N"/>
</dbReference>
<accession>A0A239DGN0</accession>
<dbReference type="InterPro" id="IPR015590">
    <property type="entry name" value="Aldehyde_DH_dom"/>
</dbReference>
<evidence type="ECO:0000256" key="4">
    <source>
        <dbReference type="RuleBase" id="RU003345"/>
    </source>
</evidence>
<dbReference type="FunFam" id="3.40.605.10:FF:000007">
    <property type="entry name" value="NAD/NADP-dependent betaine aldehyde dehydrogenase"/>
    <property type="match status" value="1"/>
</dbReference>
<keyword evidence="2 4" id="KW-0560">Oxidoreductase</keyword>
<gene>
    <name evidence="6" type="ORF">SAMN06295912_10474</name>
</gene>
<dbReference type="InterPro" id="IPR016163">
    <property type="entry name" value="Ald_DH_C"/>
</dbReference>
<protein>
    <submittedName>
        <fullName evidence="6">Aldehyde dehydrogenase (NAD+)</fullName>
    </submittedName>
</protein>
<evidence type="ECO:0000256" key="2">
    <source>
        <dbReference type="ARBA" id="ARBA00023002"/>
    </source>
</evidence>
<reference evidence="7" key="1">
    <citation type="submission" date="2017-06" db="EMBL/GenBank/DDBJ databases">
        <authorList>
            <person name="Varghese N."/>
            <person name="Submissions S."/>
        </authorList>
    </citation>
    <scope>NUCLEOTIDE SEQUENCE [LARGE SCALE GENOMIC DNA]</scope>
    <source>
        <strain evidence="7">LNB2</strain>
    </source>
</reference>
<dbReference type="InterPro" id="IPR029510">
    <property type="entry name" value="Ald_DH_CS_GLU"/>
</dbReference>
<feature type="active site" evidence="3">
    <location>
        <position position="244"/>
    </location>
</feature>
<organism evidence="6 7">
    <name type="scientific">Edaphosphingomonas laterariae</name>
    <dbReference type="NCBI Taxonomy" id="861865"/>
    <lineage>
        <taxon>Bacteria</taxon>
        <taxon>Pseudomonadati</taxon>
        <taxon>Pseudomonadota</taxon>
        <taxon>Alphaproteobacteria</taxon>
        <taxon>Sphingomonadales</taxon>
        <taxon>Rhizorhabdaceae</taxon>
        <taxon>Edaphosphingomonas</taxon>
    </lineage>
</organism>
<dbReference type="SUPFAM" id="SSF53720">
    <property type="entry name" value="ALDH-like"/>
    <property type="match status" value="1"/>
</dbReference>
<evidence type="ECO:0000256" key="3">
    <source>
        <dbReference type="PROSITE-ProRule" id="PRU10007"/>
    </source>
</evidence>
<comment type="similarity">
    <text evidence="1 4">Belongs to the aldehyde dehydrogenase family.</text>
</comment>
<proteinExistence type="inferred from homology"/>
<dbReference type="EMBL" id="FZOS01000004">
    <property type="protein sequence ID" value="SNS30994.1"/>
    <property type="molecule type" value="Genomic_DNA"/>
</dbReference>
<sequence length="478" mass="50798">MRGRHYIAGSWRADGALIPTINPSDLDETVGEYPQASLADAEEALVAARKALPGWARSNIQQRADMLRKVGDMLLARSTEVGTLLAREEGKTLAEGVGETIRAAQVFHYFAGETLRHPGQWHESLRAGHNVIVSYEPVGVVVAITPWNFPIAIPAWKVAAALAYGNVIILKPSEYTPGCAILLAEMLAEAGVPAGVFNLLLGDGRAIGQTLVDGADAVTFTGATPTGRRILQMAAPTMTKVQLELGGKNPFIVLDDADLDVAVEAAAQGTWGQTGQRCTGSERIIVTKGIYDAFVDRLVKTVSGYRVGHALDAATQIGPVANAAQLDKNMGFIQRAKADGAELATGGHLVEARTRGHFLAPTLFLNTDNAMELNREEVFGPVAGVIKVEDFDEAIAVARDCELALSSGIATTSLKHAERYRRESTAGLVTVNTPTAGVEYHVPFGGRAPSGFGGREQGTASAEFYTEIKTAYINHGVD</sequence>
<evidence type="ECO:0000313" key="7">
    <source>
        <dbReference type="Proteomes" id="UP000198281"/>
    </source>
</evidence>
<dbReference type="Gene3D" id="3.40.309.10">
    <property type="entry name" value="Aldehyde Dehydrogenase, Chain A, domain 2"/>
    <property type="match status" value="1"/>
</dbReference>
<dbReference type="PROSITE" id="PS00687">
    <property type="entry name" value="ALDEHYDE_DEHYDR_GLU"/>
    <property type="match status" value="1"/>
</dbReference>
<dbReference type="Gene3D" id="3.40.605.10">
    <property type="entry name" value="Aldehyde Dehydrogenase, Chain A, domain 1"/>
    <property type="match status" value="1"/>
</dbReference>
<feature type="domain" description="Aldehyde dehydrogenase" evidence="5">
    <location>
        <begin position="16"/>
        <end position="470"/>
    </location>
</feature>